<reference evidence="2 3" key="1">
    <citation type="submission" date="2018-02" db="EMBL/GenBank/DDBJ databases">
        <title>Subsurface microbial communities from deep shales in Ohio and West Virginia, USA.</title>
        <authorList>
            <person name="Wrighton K."/>
        </authorList>
    </citation>
    <scope>NUCLEOTIDE SEQUENCE [LARGE SCALE GENOMIC DNA]</scope>
    <source>
        <strain evidence="2 3">OWC-DMM</strain>
    </source>
</reference>
<evidence type="ECO:0000256" key="1">
    <source>
        <dbReference type="SAM" id="Phobius"/>
    </source>
</evidence>
<gene>
    <name evidence="2" type="ORF">B0F87_107106</name>
</gene>
<feature type="transmembrane region" description="Helical" evidence="1">
    <location>
        <begin position="87"/>
        <end position="107"/>
    </location>
</feature>
<protein>
    <recommendedName>
        <fullName evidence="4">Fatty acid hydroxylase domain-containing protein</fullName>
    </recommendedName>
</protein>
<dbReference type="AlphaFoldDB" id="A0A2S6HBU0"/>
<evidence type="ECO:0000313" key="2">
    <source>
        <dbReference type="EMBL" id="PPK74863.1"/>
    </source>
</evidence>
<comment type="caution">
    <text evidence="2">The sequence shown here is derived from an EMBL/GenBank/DDBJ whole genome shotgun (WGS) entry which is preliminary data.</text>
</comment>
<keyword evidence="1" id="KW-0472">Membrane</keyword>
<sequence>MLSLAAQFILGLLYANAGEWLMHKYILHGLGQNRHSFWAYHWHEHHAVCAKNATFDPGYQSVTLTTWNAQTKELAVLSGIVLLHAPLFLLFPLFTGAVYASLMLYYYKHRKAHLDPIWAKQHLRWHYDHHLGGNRAANWCVTWLWCDYLMGTRIKNNALE</sequence>
<evidence type="ECO:0000313" key="3">
    <source>
        <dbReference type="Proteomes" id="UP000240010"/>
    </source>
</evidence>
<keyword evidence="1" id="KW-0812">Transmembrane</keyword>
<dbReference type="EMBL" id="PTIZ01000007">
    <property type="protein sequence ID" value="PPK74863.1"/>
    <property type="molecule type" value="Genomic_DNA"/>
</dbReference>
<accession>A0A2S6HBU0</accession>
<proteinExistence type="predicted"/>
<evidence type="ECO:0008006" key="4">
    <source>
        <dbReference type="Google" id="ProtNLM"/>
    </source>
</evidence>
<organism evidence="2 3">
    <name type="scientific">Methylobacter tundripaludum</name>
    <dbReference type="NCBI Taxonomy" id="173365"/>
    <lineage>
        <taxon>Bacteria</taxon>
        <taxon>Pseudomonadati</taxon>
        <taxon>Pseudomonadota</taxon>
        <taxon>Gammaproteobacteria</taxon>
        <taxon>Methylococcales</taxon>
        <taxon>Methylococcaceae</taxon>
        <taxon>Methylobacter</taxon>
    </lineage>
</organism>
<dbReference type="Proteomes" id="UP000240010">
    <property type="component" value="Unassembled WGS sequence"/>
</dbReference>
<keyword evidence="1" id="KW-1133">Transmembrane helix</keyword>
<name>A0A2S6HBU0_9GAMM</name>